<feature type="region of interest" description="Disordered" evidence="1">
    <location>
        <begin position="55"/>
        <end position="74"/>
    </location>
</feature>
<gene>
    <name evidence="3" type="ORF">TWF730_005917</name>
</gene>
<dbReference type="EMBL" id="JAVHNS010000002">
    <property type="protein sequence ID" value="KAK6362221.1"/>
    <property type="molecule type" value="Genomic_DNA"/>
</dbReference>
<dbReference type="AlphaFoldDB" id="A0AAV9VMK5"/>
<proteinExistence type="predicted"/>
<evidence type="ECO:0000313" key="3">
    <source>
        <dbReference type="EMBL" id="KAK6362221.1"/>
    </source>
</evidence>
<feature type="compositionally biased region" description="Polar residues" evidence="1">
    <location>
        <begin position="230"/>
        <end position="239"/>
    </location>
</feature>
<protein>
    <submittedName>
        <fullName evidence="3">Uncharacterized protein</fullName>
    </submittedName>
</protein>
<dbReference type="Proteomes" id="UP001373714">
    <property type="component" value="Unassembled WGS sequence"/>
</dbReference>
<feature type="signal peptide" evidence="2">
    <location>
        <begin position="1"/>
        <end position="20"/>
    </location>
</feature>
<sequence>MLFSKISVAAFVVLATEAIAHNHGRYARRSLHSRVPASIPIVTPAPVVHVRKIKARQEKSSTGTAAGDSNDDLPVSILTADSVSANGGMTNSQVGSSDYMDFETTSVPQPQSSGVDTATDADDMWDMLSDYPDEFMDNETATGSEMYTTARATVTSTGENDYMDNESAIDSEMYTTARATASAVSTEEEDSMAYIDEETDTATDMYRSARATTSVDDEDMEMDTEDYWGTSKSAPTGSKSTHTSTPAEASAAPTDAIDLQKFRETFGNTDGASIDCKSLPAGTQQGVSIMDLVNLLKTKEDKVYTIDRSGCFQAKCIGNNGVLRLCNLHPTTKAMTLRSNELKYFIRSLLAVIRPNWEDELSINFKDLIYNPDAITFCGASGNSGPSAALNPQPRPPFMRRPKPNLGVIAESGDTSDPVMDKAITMPMGYGSATQGPWGQGMMVSRDAKFNGIISNAKKGWAIVVDSADKDNLTCKSDNSFKSTCSTAKGKDAEGCVWDNTVPKPLFISDKDPSKYET</sequence>
<feature type="compositionally biased region" description="Low complexity" evidence="1">
    <location>
        <begin position="240"/>
        <end position="254"/>
    </location>
</feature>
<name>A0AAV9VMK5_9PEZI</name>
<feature type="chain" id="PRO_5043317453" evidence="2">
    <location>
        <begin position="21"/>
        <end position="518"/>
    </location>
</feature>
<feature type="region of interest" description="Disordered" evidence="1">
    <location>
        <begin position="227"/>
        <end position="254"/>
    </location>
</feature>
<accession>A0AAV9VMK5</accession>
<keyword evidence="4" id="KW-1185">Reference proteome</keyword>
<evidence type="ECO:0000313" key="4">
    <source>
        <dbReference type="Proteomes" id="UP001373714"/>
    </source>
</evidence>
<keyword evidence="2" id="KW-0732">Signal</keyword>
<reference evidence="3 4" key="1">
    <citation type="submission" date="2019-10" db="EMBL/GenBank/DDBJ databases">
        <authorList>
            <person name="Palmer J.M."/>
        </authorList>
    </citation>
    <scope>NUCLEOTIDE SEQUENCE [LARGE SCALE GENOMIC DNA]</scope>
    <source>
        <strain evidence="3 4">TWF730</strain>
    </source>
</reference>
<evidence type="ECO:0000256" key="1">
    <source>
        <dbReference type="SAM" id="MobiDB-lite"/>
    </source>
</evidence>
<comment type="caution">
    <text evidence="3">The sequence shown here is derived from an EMBL/GenBank/DDBJ whole genome shotgun (WGS) entry which is preliminary data.</text>
</comment>
<organism evidence="3 4">
    <name type="scientific">Orbilia blumenaviensis</name>
    <dbReference type="NCBI Taxonomy" id="1796055"/>
    <lineage>
        <taxon>Eukaryota</taxon>
        <taxon>Fungi</taxon>
        <taxon>Dikarya</taxon>
        <taxon>Ascomycota</taxon>
        <taxon>Pezizomycotina</taxon>
        <taxon>Orbiliomycetes</taxon>
        <taxon>Orbiliales</taxon>
        <taxon>Orbiliaceae</taxon>
        <taxon>Orbilia</taxon>
    </lineage>
</organism>
<evidence type="ECO:0000256" key="2">
    <source>
        <dbReference type="SAM" id="SignalP"/>
    </source>
</evidence>